<protein>
    <submittedName>
        <fullName evidence="1">Uncharacterized protein</fullName>
    </submittedName>
</protein>
<organism evidence="1 2">
    <name type="scientific">Ancylobacter dichloromethanicus</name>
    <dbReference type="NCBI Taxonomy" id="518825"/>
    <lineage>
        <taxon>Bacteria</taxon>
        <taxon>Pseudomonadati</taxon>
        <taxon>Pseudomonadota</taxon>
        <taxon>Alphaproteobacteria</taxon>
        <taxon>Hyphomicrobiales</taxon>
        <taxon>Xanthobacteraceae</taxon>
        <taxon>Ancylobacter</taxon>
    </lineage>
</organism>
<reference evidence="1" key="2">
    <citation type="submission" date="2023-01" db="EMBL/GenBank/DDBJ databases">
        <authorList>
            <person name="Sun Q."/>
            <person name="Evtushenko L."/>
        </authorList>
    </citation>
    <scope>NUCLEOTIDE SEQUENCE</scope>
    <source>
        <strain evidence="1">VKM B-2484</strain>
    </source>
</reference>
<reference evidence="1" key="1">
    <citation type="journal article" date="2014" name="Int. J. Syst. Evol. Microbiol.">
        <title>Complete genome sequence of Corynebacterium casei LMG S-19264T (=DSM 44701T), isolated from a smear-ripened cheese.</title>
        <authorList>
            <consortium name="US DOE Joint Genome Institute (JGI-PGF)"/>
            <person name="Walter F."/>
            <person name="Albersmeier A."/>
            <person name="Kalinowski J."/>
            <person name="Ruckert C."/>
        </authorList>
    </citation>
    <scope>NUCLEOTIDE SEQUENCE</scope>
    <source>
        <strain evidence="1">VKM B-2484</strain>
    </source>
</reference>
<dbReference type="Proteomes" id="UP001143370">
    <property type="component" value="Unassembled WGS sequence"/>
</dbReference>
<gene>
    <name evidence="1" type="ORF">GCM10017643_30840</name>
</gene>
<proteinExistence type="predicted"/>
<evidence type="ECO:0000313" key="2">
    <source>
        <dbReference type="Proteomes" id="UP001143370"/>
    </source>
</evidence>
<evidence type="ECO:0000313" key="1">
    <source>
        <dbReference type="EMBL" id="GLK72968.1"/>
    </source>
</evidence>
<sequence>MSRILSEISKSSRSKNVCEDITVFSDAEFSELNHLIEEYIHSKQFIEGSFFVEEMSNGDSEGRAKRIYLDRLGKSRVMSSMKWADFETRLGSSDSTTSYRRTERMENDYFRNLESRLLRSCGVNANVTELVISMIDLQNKQIDELRSRRRQLRRGFIKEIVFNPIRSLRDKFESSTNKISRLEIPTQKLVGAITVVSDTSVLFTTRDWGVAGTISTMAGAMIAATAQ</sequence>
<keyword evidence="2" id="KW-1185">Reference proteome</keyword>
<dbReference type="EMBL" id="BSFJ01000020">
    <property type="protein sequence ID" value="GLK72968.1"/>
    <property type="molecule type" value="Genomic_DNA"/>
</dbReference>
<accession>A0A9W6JC85</accession>
<name>A0A9W6JC85_9HYPH</name>
<dbReference type="AlphaFoldDB" id="A0A9W6JC85"/>
<comment type="caution">
    <text evidence="1">The sequence shown here is derived from an EMBL/GenBank/DDBJ whole genome shotgun (WGS) entry which is preliminary data.</text>
</comment>